<evidence type="ECO:0000256" key="4">
    <source>
        <dbReference type="ARBA" id="ARBA00022989"/>
    </source>
</evidence>
<evidence type="ECO:0000256" key="5">
    <source>
        <dbReference type="ARBA" id="ARBA00023136"/>
    </source>
</evidence>
<reference evidence="8 9" key="1">
    <citation type="submission" date="2015-09" db="EMBL/GenBank/DDBJ databases">
        <title>Genome sequencing project for genomic taxonomy and phylogenomics of Bacillus-like bacteria.</title>
        <authorList>
            <person name="Liu B."/>
            <person name="Wang J."/>
            <person name="Zhu Y."/>
            <person name="Liu G."/>
            <person name="Chen Q."/>
            <person name="Chen Z."/>
            <person name="Lan J."/>
            <person name="Che J."/>
            <person name="Ge C."/>
            <person name="Shi H."/>
            <person name="Pan Z."/>
            <person name="Liu X."/>
        </authorList>
    </citation>
    <scope>NUCLEOTIDE SEQUENCE [LARGE SCALE GENOMIC DNA]</scope>
    <source>
        <strain evidence="8 9">LMG 18435</strain>
    </source>
</reference>
<dbReference type="GO" id="GO:0005886">
    <property type="term" value="C:plasma membrane"/>
    <property type="evidence" value="ECO:0007669"/>
    <property type="project" value="UniProtKB-SubCell"/>
</dbReference>
<feature type="transmembrane region" description="Helical" evidence="6">
    <location>
        <begin position="110"/>
        <end position="129"/>
    </location>
</feature>
<dbReference type="InterPro" id="IPR010432">
    <property type="entry name" value="RDD"/>
</dbReference>
<organism evidence="8 9">
    <name type="scientific">Heyndrickxia shackletonii</name>
    <dbReference type="NCBI Taxonomy" id="157838"/>
    <lineage>
        <taxon>Bacteria</taxon>
        <taxon>Bacillati</taxon>
        <taxon>Bacillota</taxon>
        <taxon>Bacilli</taxon>
        <taxon>Bacillales</taxon>
        <taxon>Bacillaceae</taxon>
        <taxon>Heyndrickxia</taxon>
    </lineage>
</organism>
<keyword evidence="3 6" id="KW-0812">Transmembrane</keyword>
<keyword evidence="2" id="KW-1003">Cell membrane</keyword>
<evidence type="ECO:0000256" key="3">
    <source>
        <dbReference type="ARBA" id="ARBA00022692"/>
    </source>
</evidence>
<evidence type="ECO:0000313" key="8">
    <source>
        <dbReference type="EMBL" id="KQL55404.1"/>
    </source>
</evidence>
<dbReference type="Pfam" id="PF06271">
    <property type="entry name" value="RDD"/>
    <property type="match status" value="1"/>
</dbReference>
<name>A0A0Q3X0L4_9BACI</name>
<keyword evidence="4 6" id="KW-1133">Transmembrane helix</keyword>
<accession>A0A0Q3X0L4</accession>
<evidence type="ECO:0000256" key="6">
    <source>
        <dbReference type="SAM" id="Phobius"/>
    </source>
</evidence>
<dbReference type="STRING" id="157838.AN964_07195"/>
<dbReference type="Proteomes" id="UP000051888">
    <property type="component" value="Unassembled WGS sequence"/>
</dbReference>
<evidence type="ECO:0000313" key="9">
    <source>
        <dbReference type="Proteomes" id="UP000051888"/>
    </source>
</evidence>
<protein>
    <recommendedName>
        <fullName evidence="7">RDD domain-containing protein</fullName>
    </recommendedName>
</protein>
<dbReference type="PANTHER" id="PTHR36115">
    <property type="entry name" value="PROLINE-RICH ANTIGEN HOMOLOG-RELATED"/>
    <property type="match status" value="1"/>
</dbReference>
<dbReference type="AlphaFoldDB" id="A0A0Q3X0L4"/>
<feature type="domain" description="RDD" evidence="7">
    <location>
        <begin position="15"/>
        <end position="140"/>
    </location>
</feature>
<comment type="caution">
    <text evidence="8">The sequence shown here is derived from an EMBL/GenBank/DDBJ whole genome shotgun (WGS) entry which is preliminary data.</text>
</comment>
<dbReference type="PATRIC" id="fig|157838.3.peg.1583"/>
<evidence type="ECO:0000259" key="7">
    <source>
        <dbReference type="Pfam" id="PF06271"/>
    </source>
</evidence>
<evidence type="ECO:0000256" key="2">
    <source>
        <dbReference type="ARBA" id="ARBA00022475"/>
    </source>
</evidence>
<keyword evidence="5 6" id="KW-0472">Membrane</keyword>
<feature type="transmembrane region" description="Helical" evidence="6">
    <location>
        <begin position="55"/>
        <end position="76"/>
    </location>
</feature>
<dbReference type="EMBL" id="LJJC01000004">
    <property type="protein sequence ID" value="KQL55404.1"/>
    <property type="molecule type" value="Genomic_DNA"/>
</dbReference>
<dbReference type="InterPro" id="IPR051791">
    <property type="entry name" value="Pra-immunoreactive"/>
</dbReference>
<proteinExistence type="predicted"/>
<evidence type="ECO:0000256" key="1">
    <source>
        <dbReference type="ARBA" id="ARBA00004651"/>
    </source>
</evidence>
<gene>
    <name evidence="8" type="ORF">AN964_07195</name>
</gene>
<feature type="transmembrane region" description="Helical" evidence="6">
    <location>
        <begin position="12"/>
        <end position="35"/>
    </location>
</feature>
<dbReference type="PANTHER" id="PTHR36115:SF9">
    <property type="entry name" value="LMO1584 PROTEIN"/>
    <property type="match status" value="1"/>
</dbReference>
<sequence>MLTNNRESKENNYYLAGFWMRFWAYLVDLIVIGSIDRLLVKSIFRLLGISLENTGMFSPIAITTALVFYGYFVLMTKFTGQTIGKMVFGLKVISLKEAKRTWGMILIRELIGRYISTTISILYVIIAFTSKKQGLHDLFADTTVVREENKKQLLQPAL</sequence>
<keyword evidence="9" id="KW-1185">Reference proteome</keyword>
<comment type="subcellular location">
    <subcellularLocation>
        <location evidence="1">Cell membrane</location>
        <topology evidence="1">Multi-pass membrane protein</topology>
    </subcellularLocation>
</comment>